<dbReference type="Proteomes" id="UP000215914">
    <property type="component" value="Chromosome 10"/>
</dbReference>
<dbReference type="InParanoid" id="A0A251TEY8"/>
<dbReference type="InterPro" id="IPR036388">
    <property type="entry name" value="WH-like_DNA-bd_sf"/>
</dbReference>
<dbReference type="EMBL" id="CM007899">
    <property type="protein sequence ID" value="OTG09747.1"/>
    <property type="molecule type" value="Genomic_DNA"/>
</dbReference>
<evidence type="ECO:0000256" key="2">
    <source>
        <dbReference type="ARBA" id="ARBA00022679"/>
    </source>
</evidence>
<dbReference type="FunFam" id="1.10.10.10:FF:000357">
    <property type="entry name" value="Caffeic acid 3-O-methyltransferase"/>
    <property type="match status" value="1"/>
</dbReference>
<dbReference type="GO" id="GO:0030774">
    <property type="term" value="F:anthranilate N-methyltransferase activity"/>
    <property type="evidence" value="ECO:0007669"/>
    <property type="project" value="UniProtKB-EC"/>
</dbReference>
<accession>A0A251TEY8</accession>
<name>A0A251TEY8_HELAN</name>
<organism evidence="6 7">
    <name type="scientific">Helianthus annuus</name>
    <name type="common">Common sunflower</name>
    <dbReference type="NCBI Taxonomy" id="4232"/>
    <lineage>
        <taxon>Eukaryota</taxon>
        <taxon>Viridiplantae</taxon>
        <taxon>Streptophyta</taxon>
        <taxon>Embryophyta</taxon>
        <taxon>Tracheophyta</taxon>
        <taxon>Spermatophyta</taxon>
        <taxon>Magnoliopsida</taxon>
        <taxon>eudicotyledons</taxon>
        <taxon>Gunneridae</taxon>
        <taxon>Pentapetalae</taxon>
        <taxon>asterids</taxon>
        <taxon>campanulids</taxon>
        <taxon>Asterales</taxon>
        <taxon>Asteraceae</taxon>
        <taxon>Asteroideae</taxon>
        <taxon>Heliantheae alliance</taxon>
        <taxon>Heliantheae</taxon>
        <taxon>Helianthus</taxon>
    </lineage>
</organism>
<proteinExistence type="predicted"/>
<reference evidence="6" key="2">
    <citation type="submission" date="2017-02" db="EMBL/GenBank/DDBJ databases">
        <title>Sunflower complete genome.</title>
        <authorList>
            <person name="Langlade N."/>
            <person name="Munos S."/>
        </authorList>
    </citation>
    <scope>NUCLEOTIDE SEQUENCE [LARGE SCALE GENOMIC DNA]</scope>
    <source>
        <tissue evidence="6">Leaves</tissue>
    </source>
</reference>
<evidence type="ECO:0000313" key="7">
    <source>
        <dbReference type="Proteomes" id="UP000215914"/>
    </source>
</evidence>
<dbReference type="Gramene" id="mRNA:HanXRQr2_Chr10g0420841">
    <property type="protein sequence ID" value="CDS:HanXRQr2_Chr10g0420841.1"/>
    <property type="gene ID" value="HanXRQr2_Chr10g0420841"/>
</dbReference>
<dbReference type="InterPro" id="IPR036390">
    <property type="entry name" value="WH_DNA-bd_sf"/>
</dbReference>
<dbReference type="GO" id="GO:0046983">
    <property type="term" value="F:protein dimerization activity"/>
    <property type="evidence" value="ECO:0007669"/>
    <property type="project" value="InterPro"/>
</dbReference>
<evidence type="ECO:0000313" key="5">
    <source>
        <dbReference type="EMBL" id="KAF5784774.1"/>
    </source>
</evidence>
<dbReference type="PROSITE" id="PS51683">
    <property type="entry name" value="SAM_OMT_II"/>
    <property type="match status" value="1"/>
</dbReference>
<dbReference type="PANTHER" id="PTHR11746">
    <property type="entry name" value="O-METHYLTRANSFERASE"/>
    <property type="match status" value="1"/>
</dbReference>
<reference evidence="5 7" key="1">
    <citation type="journal article" date="2017" name="Nature">
        <title>The sunflower genome provides insights into oil metabolism, flowering and Asterid evolution.</title>
        <authorList>
            <person name="Badouin H."/>
            <person name="Gouzy J."/>
            <person name="Grassa C.J."/>
            <person name="Murat F."/>
            <person name="Staton S.E."/>
            <person name="Cottret L."/>
            <person name="Lelandais-Briere C."/>
            <person name="Owens G.L."/>
            <person name="Carrere S."/>
            <person name="Mayjonade B."/>
            <person name="Legrand L."/>
            <person name="Gill N."/>
            <person name="Kane N.C."/>
            <person name="Bowers J.E."/>
            <person name="Hubner S."/>
            <person name="Bellec A."/>
            <person name="Berard A."/>
            <person name="Berges H."/>
            <person name="Blanchet N."/>
            <person name="Boniface M.C."/>
            <person name="Brunel D."/>
            <person name="Catrice O."/>
            <person name="Chaidir N."/>
            <person name="Claudel C."/>
            <person name="Donnadieu C."/>
            <person name="Faraut T."/>
            <person name="Fievet G."/>
            <person name="Helmstetter N."/>
            <person name="King M."/>
            <person name="Knapp S.J."/>
            <person name="Lai Z."/>
            <person name="Le Paslier M.C."/>
            <person name="Lippi Y."/>
            <person name="Lorenzon L."/>
            <person name="Mandel J.R."/>
            <person name="Marage G."/>
            <person name="Marchand G."/>
            <person name="Marquand E."/>
            <person name="Bret-Mestries E."/>
            <person name="Morien E."/>
            <person name="Nambeesan S."/>
            <person name="Nguyen T."/>
            <person name="Pegot-Espagnet P."/>
            <person name="Pouilly N."/>
            <person name="Raftis F."/>
            <person name="Sallet E."/>
            <person name="Schiex T."/>
            <person name="Thomas J."/>
            <person name="Vandecasteele C."/>
            <person name="Vares D."/>
            <person name="Vear F."/>
            <person name="Vautrin S."/>
            <person name="Crespi M."/>
            <person name="Mangin B."/>
            <person name="Burke J.M."/>
            <person name="Salse J."/>
            <person name="Munos S."/>
            <person name="Vincourt P."/>
            <person name="Rieseberg L.H."/>
            <person name="Langlade N.B."/>
        </authorList>
    </citation>
    <scope>NUCLEOTIDE SEQUENCE [LARGE SCALE GENOMIC DNA]</scope>
    <source>
        <strain evidence="7">cv. SF193</strain>
        <tissue evidence="5">Leaves</tissue>
    </source>
</reference>
<dbReference type="OMA" id="PWDIASH"/>
<dbReference type="Gene3D" id="1.10.10.10">
    <property type="entry name" value="Winged helix-like DNA-binding domain superfamily/Winged helix DNA-binding domain"/>
    <property type="match status" value="1"/>
</dbReference>
<dbReference type="EMBL" id="MNCJ02000325">
    <property type="protein sequence ID" value="KAF5784774.1"/>
    <property type="molecule type" value="Genomic_DNA"/>
</dbReference>
<evidence type="ECO:0000256" key="3">
    <source>
        <dbReference type="ARBA" id="ARBA00022691"/>
    </source>
</evidence>
<gene>
    <name evidence="6" type="ORF">HannXRQ_Chr10g0279871</name>
    <name evidence="5" type="ORF">HanXRQr2_Chr10g0420841</name>
</gene>
<keyword evidence="3" id="KW-0949">S-adenosyl-L-methionine</keyword>
<keyword evidence="1 6" id="KW-0489">Methyltransferase</keyword>
<dbReference type="Pfam" id="PF08100">
    <property type="entry name" value="Dimerisation"/>
    <property type="match status" value="1"/>
</dbReference>
<dbReference type="SUPFAM" id="SSF46785">
    <property type="entry name" value="Winged helix' DNA-binding domain"/>
    <property type="match status" value="1"/>
</dbReference>
<dbReference type="InterPro" id="IPR012967">
    <property type="entry name" value="COMT_dimerisation"/>
</dbReference>
<keyword evidence="7" id="KW-1185">Reference proteome</keyword>
<protein>
    <submittedName>
        <fullName evidence="5">Anthranilate N-methyltransferase</fullName>
        <ecNumber evidence="5">2.1.1.111</ecNumber>
    </submittedName>
    <submittedName>
        <fullName evidence="6">Putative O-methyltransferase COMT-type</fullName>
    </submittedName>
</protein>
<dbReference type="AlphaFoldDB" id="A0A251TEY8"/>
<dbReference type="GO" id="GO:0032259">
    <property type="term" value="P:methylation"/>
    <property type="evidence" value="ECO:0007669"/>
    <property type="project" value="UniProtKB-KW"/>
</dbReference>
<evidence type="ECO:0000259" key="4">
    <source>
        <dbReference type="Pfam" id="PF08100"/>
    </source>
</evidence>
<evidence type="ECO:0000313" key="6">
    <source>
        <dbReference type="EMBL" id="OTG09747.1"/>
    </source>
</evidence>
<sequence>MDSYKMSKEGEGLLKVNQINGGIVLPMVIKTAIELDIFETMAKTPGGRFSCFDLASSLSRQTHKTPVLIERILRFLVGHSILTSTVVKDEHGDSKNLYGMTTVSNYYDQKQDGTSHTSTLLHINDKVLVDCWLVIYIYVLYLASLHVES</sequence>
<evidence type="ECO:0000256" key="1">
    <source>
        <dbReference type="ARBA" id="ARBA00022603"/>
    </source>
</evidence>
<reference evidence="5" key="3">
    <citation type="submission" date="2020-06" db="EMBL/GenBank/DDBJ databases">
        <title>Helianthus annuus Genome sequencing and assembly Release 2.</title>
        <authorList>
            <person name="Gouzy J."/>
            <person name="Langlade N."/>
            <person name="Munos S."/>
        </authorList>
    </citation>
    <scope>NUCLEOTIDE SEQUENCE</scope>
    <source>
        <tissue evidence="5">Leaves</tissue>
    </source>
</reference>
<feature type="domain" description="O-methyltransferase dimerisation" evidence="4">
    <location>
        <begin position="21"/>
        <end position="107"/>
    </location>
</feature>
<keyword evidence="2 6" id="KW-0808">Transferase</keyword>
<dbReference type="STRING" id="4232.A0A251TEY8"/>
<dbReference type="EC" id="2.1.1.111" evidence="5"/>
<dbReference type="InterPro" id="IPR016461">
    <property type="entry name" value="COMT-like"/>
</dbReference>